<sequence length="51" mass="6006">MHHLLLFLYSAFRSKEHAQVIKFVKTELSSSREITQSLVQKLMKHVSLNHN</sequence>
<reference evidence="1" key="1">
    <citation type="submission" date="2018-02" db="EMBL/GenBank/DDBJ databases">
        <title>Rhizophora mucronata_Transcriptome.</title>
        <authorList>
            <person name="Meera S.P."/>
            <person name="Sreeshan A."/>
            <person name="Augustine A."/>
        </authorList>
    </citation>
    <scope>NUCLEOTIDE SEQUENCE</scope>
    <source>
        <tissue evidence="1">Leaf</tissue>
    </source>
</reference>
<accession>A0A2P2QE96</accession>
<evidence type="ECO:0000313" key="1">
    <source>
        <dbReference type="EMBL" id="MBX65308.1"/>
    </source>
</evidence>
<name>A0A2P2QE96_RHIMU</name>
<protein>
    <submittedName>
        <fullName evidence="1">Uncharacterized protein</fullName>
    </submittedName>
</protein>
<organism evidence="1">
    <name type="scientific">Rhizophora mucronata</name>
    <name type="common">Asiatic mangrove</name>
    <dbReference type="NCBI Taxonomy" id="61149"/>
    <lineage>
        <taxon>Eukaryota</taxon>
        <taxon>Viridiplantae</taxon>
        <taxon>Streptophyta</taxon>
        <taxon>Embryophyta</taxon>
        <taxon>Tracheophyta</taxon>
        <taxon>Spermatophyta</taxon>
        <taxon>Magnoliopsida</taxon>
        <taxon>eudicotyledons</taxon>
        <taxon>Gunneridae</taxon>
        <taxon>Pentapetalae</taxon>
        <taxon>rosids</taxon>
        <taxon>fabids</taxon>
        <taxon>Malpighiales</taxon>
        <taxon>Rhizophoraceae</taxon>
        <taxon>Rhizophora</taxon>
    </lineage>
</organism>
<proteinExistence type="predicted"/>
<dbReference type="EMBL" id="GGEC01084824">
    <property type="protein sequence ID" value="MBX65308.1"/>
    <property type="molecule type" value="Transcribed_RNA"/>
</dbReference>
<dbReference type="AlphaFoldDB" id="A0A2P2QE96"/>